<reference evidence="2" key="1">
    <citation type="submission" date="2021-02" db="EMBL/GenBank/DDBJ databases">
        <authorList>
            <person name="Nowell W R."/>
        </authorList>
    </citation>
    <scope>NUCLEOTIDE SEQUENCE</scope>
</reference>
<dbReference type="Gene3D" id="1.10.1000.11">
    <property type="entry name" value="Arf Nucleotide-binding Site Opener,domain 2"/>
    <property type="match status" value="1"/>
</dbReference>
<dbReference type="Proteomes" id="UP000681967">
    <property type="component" value="Unassembled WGS sequence"/>
</dbReference>
<feature type="domain" description="SEC7" evidence="1">
    <location>
        <begin position="1"/>
        <end position="53"/>
    </location>
</feature>
<dbReference type="InterPro" id="IPR035999">
    <property type="entry name" value="Sec7_dom_sf"/>
</dbReference>
<proteinExistence type="predicted"/>
<dbReference type="GO" id="GO:0032012">
    <property type="term" value="P:regulation of ARF protein signal transduction"/>
    <property type="evidence" value="ECO:0007669"/>
    <property type="project" value="InterPro"/>
</dbReference>
<dbReference type="EMBL" id="CAJOBH010228777">
    <property type="protein sequence ID" value="CAF5062882.1"/>
    <property type="molecule type" value="Genomic_DNA"/>
</dbReference>
<dbReference type="Pfam" id="PF01369">
    <property type="entry name" value="Sec7"/>
    <property type="match status" value="1"/>
</dbReference>
<accession>A0A8S3EKT0</accession>
<evidence type="ECO:0000259" key="1">
    <source>
        <dbReference type="Pfam" id="PF01369"/>
    </source>
</evidence>
<dbReference type="EMBL" id="CAJOBJ010293195">
    <property type="protein sequence ID" value="CAF5155634.1"/>
    <property type="molecule type" value="Genomic_DNA"/>
</dbReference>
<dbReference type="InterPro" id="IPR023394">
    <property type="entry name" value="Sec7_C_sf"/>
</dbReference>
<dbReference type="InterPro" id="IPR000904">
    <property type="entry name" value="Sec7_dom"/>
</dbReference>
<evidence type="ECO:0000313" key="2">
    <source>
        <dbReference type="EMBL" id="CAF5062882.1"/>
    </source>
</evidence>
<gene>
    <name evidence="2" type="ORF">BYL167_LOCUS59516</name>
    <name evidence="3" type="ORF">GIL414_LOCUS65381</name>
</gene>
<dbReference type="AlphaFoldDB" id="A0A8S3EKT0"/>
<dbReference type="SUPFAM" id="SSF48425">
    <property type="entry name" value="Sec7 domain"/>
    <property type="match status" value="1"/>
</dbReference>
<dbReference type="GO" id="GO:0005085">
    <property type="term" value="F:guanyl-nucleotide exchange factor activity"/>
    <property type="evidence" value="ECO:0007669"/>
    <property type="project" value="InterPro"/>
</dbReference>
<organism evidence="2 4">
    <name type="scientific">Rotaria magnacalcarata</name>
    <dbReference type="NCBI Taxonomy" id="392030"/>
    <lineage>
        <taxon>Eukaryota</taxon>
        <taxon>Metazoa</taxon>
        <taxon>Spiralia</taxon>
        <taxon>Gnathifera</taxon>
        <taxon>Rotifera</taxon>
        <taxon>Eurotatoria</taxon>
        <taxon>Bdelloidea</taxon>
        <taxon>Philodinida</taxon>
        <taxon>Philodinidae</taxon>
        <taxon>Rotaria</taxon>
    </lineage>
</organism>
<sequence>MLNTSLHNKSARLGGLLTYEKFVNSLNEAISRQNMPDSNLIKNIYDSIKNNELKFPDDDIDLSDVSARMKEG</sequence>
<evidence type="ECO:0000313" key="3">
    <source>
        <dbReference type="EMBL" id="CAF5155634.1"/>
    </source>
</evidence>
<protein>
    <recommendedName>
        <fullName evidence="1">SEC7 domain-containing protein</fullName>
    </recommendedName>
</protein>
<name>A0A8S3EKT0_9BILA</name>
<comment type="caution">
    <text evidence="2">The sequence shown here is derived from an EMBL/GenBank/DDBJ whole genome shotgun (WGS) entry which is preliminary data.</text>
</comment>
<evidence type="ECO:0000313" key="4">
    <source>
        <dbReference type="Proteomes" id="UP000681967"/>
    </source>
</evidence>
<dbReference type="Proteomes" id="UP000681720">
    <property type="component" value="Unassembled WGS sequence"/>
</dbReference>